<evidence type="ECO:0000256" key="20">
    <source>
        <dbReference type="RuleBase" id="RU366027"/>
    </source>
</evidence>
<comment type="catalytic activity">
    <reaction evidence="2 20">
        <text>a 1,2-diacyl-sn-glycero-3-phosphocholine + H2O = a 1-acyl-sn-glycero-3-phosphocholine + a fatty acid + H(+)</text>
        <dbReference type="Rhea" id="RHEA:15801"/>
        <dbReference type="ChEBI" id="CHEBI:15377"/>
        <dbReference type="ChEBI" id="CHEBI:15378"/>
        <dbReference type="ChEBI" id="CHEBI:28868"/>
        <dbReference type="ChEBI" id="CHEBI:57643"/>
        <dbReference type="ChEBI" id="CHEBI:58168"/>
        <dbReference type="EC" id="3.1.1.4"/>
    </reaction>
</comment>
<evidence type="ECO:0000256" key="5">
    <source>
        <dbReference type="ARBA" id="ARBA00013179"/>
    </source>
</evidence>
<dbReference type="GO" id="GO:0004623">
    <property type="term" value="F:phospholipase A2 activity"/>
    <property type="evidence" value="ECO:0007669"/>
    <property type="project" value="UniProtKB-EC"/>
</dbReference>
<dbReference type="GO" id="GO:0016042">
    <property type="term" value="P:lipid catabolic process"/>
    <property type="evidence" value="ECO:0007669"/>
    <property type="project" value="UniProtKB-KW"/>
</dbReference>
<dbReference type="PANTHER" id="PTHR40457">
    <property type="entry name" value="PHOSPHOLIPASE A1"/>
    <property type="match status" value="1"/>
</dbReference>
<dbReference type="PRINTS" id="PR01486">
    <property type="entry name" value="PHPHLIPASEA1"/>
</dbReference>
<keyword evidence="11 20" id="KW-0732">Signal</keyword>
<protein>
    <recommendedName>
        <fullName evidence="7 20">Phospholipase A1</fullName>
        <ecNumber evidence="5 20">3.1.1.32</ecNumber>
        <ecNumber evidence="6 20">3.1.1.4</ecNumber>
    </recommendedName>
    <alternativeName>
        <fullName evidence="20">Phosphatidylcholine 1-acylhydrolase</fullName>
    </alternativeName>
</protein>
<comment type="cofactor">
    <cofactor evidence="20">
        <name>Ca(2+)</name>
        <dbReference type="ChEBI" id="CHEBI:29108"/>
    </cofactor>
    <text evidence="20">Binds 1 Ca(2+) ion per monomer. In the dimeric form the Ca(2+) is bound by different amino acids with binding of each Ca(2+) shared with ligands coming from each monomer. The Ca(2+) ion may have a role in catalysis.</text>
</comment>
<evidence type="ECO:0000256" key="6">
    <source>
        <dbReference type="ARBA" id="ARBA00013278"/>
    </source>
</evidence>
<evidence type="ECO:0000256" key="3">
    <source>
        <dbReference type="ARBA" id="ARBA00010525"/>
    </source>
</evidence>
<dbReference type="InterPro" id="IPR003187">
    <property type="entry name" value="PLipase_A1"/>
</dbReference>
<dbReference type="SUPFAM" id="SSF56931">
    <property type="entry name" value="Outer membrane phospholipase A (OMPLA)"/>
    <property type="match status" value="1"/>
</dbReference>
<evidence type="ECO:0000313" key="21">
    <source>
        <dbReference type="EMBL" id="SFN29101.1"/>
    </source>
</evidence>
<evidence type="ECO:0000256" key="9">
    <source>
        <dbReference type="ARBA" id="ARBA00022692"/>
    </source>
</evidence>
<organism evidence="21 22">
    <name type="scientific">Dokdonella immobilis</name>
    <dbReference type="NCBI Taxonomy" id="578942"/>
    <lineage>
        <taxon>Bacteria</taxon>
        <taxon>Pseudomonadati</taxon>
        <taxon>Pseudomonadota</taxon>
        <taxon>Gammaproteobacteria</taxon>
        <taxon>Lysobacterales</taxon>
        <taxon>Rhodanobacteraceae</taxon>
        <taxon>Dokdonella</taxon>
    </lineage>
</organism>
<feature type="active site" description="Nucleophile" evidence="18">
    <location>
        <position position="230"/>
    </location>
</feature>
<feature type="active site" description="Proton acceptor" evidence="18">
    <location>
        <position position="228"/>
    </location>
</feature>
<keyword evidence="12 20" id="KW-0378">Hydrolase</keyword>
<keyword evidence="17 20" id="KW-0998">Cell outer membrane</keyword>
<feature type="binding site" description="in dimeric form" evidence="19">
    <location>
        <position position="192"/>
    </location>
    <ligand>
        <name>Ca(2+)</name>
        <dbReference type="ChEBI" id="CHEBI:29108"/>
        <label>1</label>
    </ligand>
</feature>
<feature type="binding site" description="in dimeric form" evidence="19">
    <location>
        <position position="238"/>
    </location>
    <ligand>
        <name>Ca(2+)</name>
        <dbReference type="ChEBI" id="CHEBI:29108"/>
        <label>1</label>
    </ligand>
</feature>
<dbReference type="Gene3D" id="2.40.230.10">
    <property type="entry name" value="Phospholipase A1"/>
    <property type="match status" value="1"/>
</dbReference>
<dbReference type="GO" id="GO:0009279">
    <property type="term" value="C:cell outer membrane"/>
    <property type="evidence" value="ECO:0007669"/>
    <property type="project" value="UniProtKB-SubCell"/>
</dbReference>
<keyword evidence="13 19" id="KW-0106">Calcium</keyword>
<dbReference type="EC" id="3.1.1.4" evidence="6 20"/>
<keyword evidence="10 19" id="KW-0479">Metal-binding</keyword>
<gene>
    <name evidence="21" type="ORF">SAMN05216289_11211</name>
</gene>
<proteinExistence type="inferred from homology"/>
<dbReference type="Pfam" id="PF02253">
    <property type="entry name" value="PLA1"/>
    <property type="match status" value="1"/>
</dbReference>
<feature type="chain" id="PRO_5019609823" description="Phospholipase A1" evidence="20">
    <location>
        <begin position="27"/>
        <end position="360"/>
    </location>
</feature>
<comment type="subcellular location">
    <subcellularLocation>
        <location evidence="20">Cell outer membrane</location>
        <topology evidence="20">Multi-pass membrane protein</topology>
    </subcellularLocation>
    <text evidence="20">One of the very few enzymes located there.</text>
</comment>
<dbReference type="GO" id="GO:0005509">
    <property type="term" value="F:calcium ion binding"/>
    <property type="evidence" value="ECO:0007669"/>
    <property type="project" value="TreeGrafter"/>
</dbReference>
<keyword evidence="22" id="KW-1185">Reference proteome</keyword>
<reference evidence="21 22" key="1">
    <citation type="submission" date="2016-10" db="EMBL/GenBank/DDBJ databases">
        <authorList>
            <person name="de Groot N.N."/>
        </authorList>
    </citation>
    <scope>NUCLEOTIDE SEQUENCE [LARGE SCALE GENOMIC DNA]</scope>
    <source>
        <strain evidence="21 22">CGMCC 1.7659</strain>
    </source>
</reference>
<evidence type="ECO:0000256" key="8">
    <source>
        <dbReference type="ARBA" id="ARBA00022452"/>
    </source>
</evidence>
<sequence>MEYRDVSRALQFVLLLMLASGTTAHAAGTVADASHCAGIEADDARLACYDRAFAESDADTQQARALSATDVFARSSAMPNSRCDKGPPSSLLDSRWELDAANEASGKAAPFCIRPYRPIYLMPYYTSRTNRLPSSPAPENTVTEPEDITRGELKYQLSLKTKILDDIFGDNGDFWMGYTQVSHWQIFNAQRSRPFRETNYEPDANLIFRTHYDVLGWNARLLGFGLVHQSNGRSDPLSRSWNRATASIGLEKENWTITLRPWWRVLEFGDDNNPDISDYMGRGDVEIIRVAGDSQFALLLRHSLRGGDRSHGAVQFDWAFPIAPPLRGHVQVFNGYGESLIDYNHRAWYAGVGLSLIEWY</sequence>
<evidence type="ECO:0000256" key="18">
    <source>
        <dbReference type="PIRSR" id="PIRSR603187-1"/>
    </source>
</evidence>
<dbReference type="EC" id="3.1.1.32" evidence="5 20"/>
<evidence type="ECO:0000256" key="12">
    <source>
        <dbReference type="ARBA" id="ARBA00022801"/>
    </source>
</evidence>
<keyword evidence="9" id="KW-0812">Transmembrane</keyword>
<dbReference type="CDD" id="cd00541">
    <property type="entry name" value="OMPLA"/>
    <property type="match status" value="1"/>
</dbReference>
<comment type="similarity">
    <text evidence="3 20">Belongs to the phospholipase A1 family.</text>
</comment>
<evidence type="ECO:0000256" key="15">
    <source>
        <dbReference type="ARBA" id="ARBA00023098"/>
    </source>
</evidence>
<evidence type="ECO:0000256" key="7">
    <source>
        <dbReference type="ARBA" id="ARBA00021726"/>
    </source>
</evidence>
<evidence type="ECO:0000256" key="4">
    <source>
        <dbReference type="ARBA" id="ARBA00011702"/>
    </source>
</evidence>
<comment type="function">
    <text evidence="20">Hydrolysis of phosphatidylcholine with phospholipase A2 (EC 3.1.1.4) and phospholipase A1 (EC 3.1.1.32) activities.</text>
</comment>
<dbReference type="InterPro" id="IPR036541">
    <property type="entry name" value="PLipase_A1_sf"/>
</dbReference>
<dbReference type="AlphaFoldDB" id="A0A1I4XTA5"/>
<dbReference type="GO" id="GO:0008970">
    <property type="term" value="F:phospholipase A1 activity"/>
    <property type="evidence" value="ECO:0007669"/>
    <property type="project" value="UniProtKB-EC"/>
</dbReference>
<evidence type="ECO:0000256" key="17">
    <source>
        <dbReference type="ARBA" id="ARBA00023237"/>
    </source>
</evidence>
<evidence type="ECO:0000256" key="2">
    <source>
        <dbReference type="ARBA" id="ARBA00001604"/>
    </source>
</evidence>
<keyword evidence="14 20" id="KW-0442">Lipid degradation</keyword>
<feature type="signal peptide" evidence="20">
    <location>
        <begin position="1"/>
        <end position="26"/>
    </location>
</feature>
<dbReference type="RefSeq" id="WP_092407505.1">
    <property type="nucleotide sequence ID" value="NZ_FOVF01000012.1"/>
</dbReference>
<dbReference type="Proteomes" id="UP000198575">
    <property type="component" value="Unassembled WGS sequence"/>
</dbReference>
<evidence type="ECO:0000256" key="19">
    <source>
        <dbReference type="PIRSR" id="PIRSR603187-2"/>
    </source>
</evidence>
<accession>A0A1I4XTA5</accession>
<evidence type="ECO:0000256" key="10">
    <source>
        <dbReference type="ARBA" id="ARBA00022723"/>
    </source>
</evidence>
<dbReference type="STRING" id="578942.SAMN05216289_11211"/>
<evidence type="ECO:0000256" key="1">
    <source>
        <dbReference type="ARBA" id="ARBA00000111"/>
    </source>
</evidence>
<evidence type="ECO:0000256" key="16">
    <source>
        <dbReference type="ARBA" id="ARBA00023136"/>
    </source>
</evidence>
<evidence type="ECO:0000256" key="14">
    <source>
        <dbReference type="ARBA" id="ARBA00022963"/>
    </source>
</evidence>
<dbReference type="OrthoDB" id="188433at2"/>
<keyword evidence="8" id="KW-1134">Transmembrane beta strand</keyword>
<dbReference type="PANTHER" id="PTHR40457:SF1">
    <property type="entry name" value="PHOSPHOLIPASE A1"/>
    <property type="match status" value="1"/>
</dbReference>
<comment type="catalytic activity">
    <reaction evidence="1 20">
        <text>a 1,2-diacyl-sn-glycero-3-phosphocholine + H2O = a 2-acyl-sn-glycero-3-phosphocholine + a fatty acid + H(+)</text>
        <dbReference type="Rhea" id="RHEA:18689"/>
        <dbReference type="ChEBI" id="CHEBI:15377"/>
        <dbReference type="ChEBI" id="CHEBI:15378"/>
        <dbReference type="ChEBI" id="CHEBI:28868"/>
        <dbReference type="ChEBI" id="CHEBI:57643"/>
        <dbReference type="ChEBI" id="CHEBI:57875"/>
        <dbReference type="EC" id="3.1.1.32"/>
    </reaction>
</comment>
<keyword evidence="16" id="KW-0472">Membrane</keyword>
<name>A0A1I4XTA5_9GAMM</name>
<evidence type="ECO:0000256" key="11">
    <source>
        <dbReference type="ARBA" id="ARBA00022729"/>
    </source>
</evidence>
<comment type="subunit">
    <text evidence="4 20">Homodimer; dimerization is reversible, and the dimeric form is the active one.</text>
</comment>
<evidence type="ECO:0000256" key="13">
    <source>
        <dbReference type="ARBA" id="ARBA00022837"/>
    </source>
</evidence>
<dbReference type="EMBL" id="FOVF01000012">
    <property type="protein sequence ID" value="SFN29101.1"/>
    <property type="molecule type" value="Genomic_DNA"/>
</dbReference>
<evidence type="ECO:0000313" key="22">
    <source>
        <dbReference type="Proteomes" id="UP000198575"/>
    </source>
</evidence>
<feature type="binding site" description="in dimeric form" evidence="19">
    <location>
        <position position="233"/>
    </location>
    <ligand>
        <name>Ca(2+)</name>
        <dbReference type="ChEBI" id="CHEBI:29108"/>
        <label>1</label>
    </ligand>
</feature>
<keyword evidence="15 20" id="KW-0443">Lipid metabolism</keyword>